<feature type="compositionally biased region" description="Acidic residues" evidence="1">
    <location>
        <begin position="144"/>
        <end position="163"/>
    </location>
</feature>
<comment type="caution">
    <text evidence="3">The sequence shown here is derived from an EMBL/GenBank/DDBJ whole genome shotgun (WGS) entry which is preliminary data.</text>
</comment>
<feature type="compositionally biased region" description="Acidic residues" evidence="1">
    <location>
        <begin position="323"/>
        <end position="336"/>
    </location>
</feature>
<evidence type="ECO:0000259" key="2">
    <source>
        <dbReference type="Pfam" id="PF25121"/>
    </source>
</evidence>
<feature type="region of interest" description="Disordered" evidence="1">
    <location>
        <begin position="1"/>
        <end position="35"/>
    </location>
</feature>
<dbReference type="PANTHER" id="PTHR12202:SF0">
    <property type="entry name" value="ESF1 HOMOLOG"/>
    <property type="match status" value="1"/>
</dbReference>
<feature type="domain" description="ESF1 RRM" evidence="2">
    <location>
        <begin position="319"/>
        <end position="405"/>
    </location>
</feature>
<proteinExistence type="predicted"/>
<dbReference type="GO" id="GO:0006364">
    <property type="term" value="P:rRNA processing"/>
    <property type="evidence" value="ECO:0007669"/>
    <property type="project" value="InterPro"/>
</dbReference>
<feature type="compositionally biased region" description="Basic residues" evidence="1">
    <location>
        <begin position="665"/>
        <end position="674"/>
    </location>
</feature>
<evidence type="ECO:0000313" key="4">
    <source>
        <dbReference type="Proteomes" id="UP000198406"/>
    </source>
</evidence>
<accession>A0A1Z5KIK5</accession>
<feature type="compositionally biased region" description="Basic and acidic residues" evidence="1">
    <location>
        <begin position="589"/>
        <end position="605"/>
    </location>
</feature>
<dbReference type="Pfam" id="PF25121">
    <property type="entry name" value="RRM_ESF1"/>
    <property type="match status" value="2"/>
</dbReference>
<feature type="compositionally biased region" description="Basic and acidic residues" evidence="1">
    <location>
        <begin position="337"/>
        <end position="348"/>
    </location>
</feature>
<feature type="region of interest" description="Disordered" evidence="1">
    <location>
        <begin position="481"/>
        <end position="742"/>
    </location>
</feature>
<feature type="region of interest" description="Disordered" evidence="1">
    <location>
        <begin position="139"/>
        <end position="186"/>
    </location>
</feature>
<feature type="compositionally biased region" description="Basic and acidic residues" evidence="1">
    <location>
        <begin position="648"/>
        <end position="664"/>
    </location>
</feature>
<protein>
    <recommendedName>
        <fullName evidence="2">ESF1 RRM domain-containing protein</fullName>
    </recommendedName>
</protein>
<sequence>MGKRNKKIAEKKDNQTEDRFDASKPQFRQHKEKASKVVLDERFASVLTDPRFKLQLKDKYGRKEKKSTKDELSAFYVVQDNDEGKEESAKREQQKSKDEDDDDSTSISTSSSSREGDSAKKLEDPASRIAFLTALSRGQIDVSSSDDDAEDEEDDDSDSDSDVSGDASEDRLYGSAGILDPENQEEVEITYEESSVLAVMNLDWTHVRAIDVFAIVSSFTPTGAVKRVRVYPSDFGMQRISEEDQFGPRDLWKKKKVVVPAPSAKNSEQDQRITGTNSEDETNEHDTFEHSDHDDTSEHSDHNESDSDGSEDSESDSNSIDSSEQDGDDDPVDGDIGDARPKKEIVQSEFDPEKLRAYEASKLKYYFAVVEFSTPEHADKAYKEIDGMEFEHSSAAVDMRAIPMDSLPDVVKDRPVRDEATNLPSNYVPPEFIVNALQQTNVQCSWEAGDQERERVLTKYSSGMAWEAMAESDDIKAYLASDASSDEDEDGNADAKRDNLRKMLGLDSDDDNVSADNSSGDDEALEQDSPVPTDDSESEGEEEEEKEFTFVPGKQDLEQKIRSKLETPKKELTPWEKYKEKRKQKQRERRQAAREKKAELKESHRAVNTSASRGGDSFFESDDKVDEQRPTLSKAELELLVAGDGDDDEHKDYNMKDLERLERNKGKKLTGSRKRKEETDASELTEPIQTSKKHRRCAKFLQNKPDGVRQRDREKARKAQSKRMLAQMMRSQHRNLPVGQQL</sequence>
<dbReference type="InterPro" id="IPR056750">
    <property type="entry name" value="RRM_ESF1"/>
</dbReference>
<evidence type="ECO:0000256" key="1">
    <source>
        <dbReference type="SAM" id="MobiDB-lite"/>
    </source>
</evidence>
<keyword evidence="4" id="KW-1185">Reference proteome</keyword>
<dbReference type="InterPro" id="IPR039754">
    <property type="entry name" value="Esf1"/>
</dbReference>
<feature type="region of interest" description="Disordered" evidence="1">
    <location>
        <begin position="57"/>
        <end position="125"/>
    </location>
</feature>
<feature type="compositionally biased region" description="Basic and acidic residues" evidence="1">
    <location>
        <begin position="284"/>
        <end position="305"/>
    </location>
</feature>
<feature type="compositionally biased region" description="Basic and acidic residues" evidence="1">
    <location>
        <begin position="114"/>
        <end position="125"/>
    </location>
</feature>
<name>A0A1Z5KIK5_FISSO</name>
<dbReference type="InParanoid" id="A0A1Z5KIK5"/>
<feature type="compositionally biased region" description="Basic and acidic residues" evidence="1">
    <location>
        <begin position="706"/>
        <end position="717"/>
    </location>
</feature>
<dbReference type="AlphaFoldDB" id="A0A1Z5KIK5"/>
<feature type="compositionally biased region" description="Basic and acidic residues" evidence="1">
    <location>
        <begin position="86"/>
        <end position="98"/>
    </location>
</feature>
<feature type="compositionally biased region" description="Acidic residues" evidence="1">
    <location>
        <begin position="507"/>
        <end position="526"/>
    </location>
</feature>
<dbReference type="GO" id="GO:0003723">
    <property type="term" value="F:RNA binding"/>
    <property type="evidence" value="ECO:0007669"/>
    <property type="project" value="TreeGrafter"/>
</dbReference>
<reference evidence="3 4" key="1">
    <citation type="journal article" date="2015" name="Plant Cell">
        <title>Oil accumulation by the oleaginous diatom Fistulifera solaris as revealed by the genome and transcriptome.</title>
        <authorList>
            <person name="Tanaka T."/>
            <person name="Maeda Y."/>
            <person name="Veluchamy A."/>
            <person name="Tanaka M."/>
            <person name="Abida H."/>
            <person name="Marechal E."/>
            <person name="Bowler C."/>
            <person name="Muto M."/>
            <person name="Sunaga Y."/>
            <person name="Tanaka M."/>
            <person name="Yoshino T."/>
            <person name="Taniguchi T."/>
            <person name="Fukuda Y."/>
            <person name="Nemoto M."/>
            <person name="Matsumoto M."/>
            <person name="Wong P.S."/>
            <person name="Aburatani S."/>
            <person name="Fujibuchi W."/>
        </authorList>
    </citation>
    <scope>NUCLEOTIDE SEQUENCE [LARGE SCALE GENOMIC DNA]</scope>
    <source>
        <strain evidence="3 4">JPCC DA0580</strain>
    </source>
</reference>
<dbReference type="OrthoDB" id="431825at2759"/>
<organism evidence="3 4">
    <name type="scientific">Fistulifera solaris</name>
    <name type="common">Oleaginous diatom</name>
    <dbReference type="NCBI Taxonomy" id="1519565"/>
    <lineage>
        <taxon>Eukaryota</taxon>
        <taxon>Sar</taxon>
        <taxon>Stramenopiles</taxon>
        <taxon>Ochrophyta</taxon>
        <taxon>Bacillariophyta</taxon>
        <taxon>Bacillariophyceae</taxon>
        <taxon>Bacillariophycidae</taxon>
        <taxon>Naviculales</taxon>
        <taxon>Naviculaceae</taxon>
        <taxon>Fistulifera</taxon>
    </lineage>
</organism>
<feature type="compositionally biased region" description="Acidic residues" evidence="1">
    <location>
        <begin position="306"/>
        <end position="315"/>
    </location>
</feature>
<feature type="compositionally biased region" description="Basic and acidic residues" evidence="1">
    <location>
        <begin position="555"/>
        <end position="579"/>
    </location>
</feature>
<gene>
    <name evidence="3" type="ORF">FisN_4Hh430</name>
</gene>
<dbReference type="PANTHER" id="PTHR12202">
    <property type="entry name" value="ESF1 HOMOLOG"/>
    <property type="match status" value="1"/>
</dbReference>
<feature type="compositionally biased region" description="Basic and acidic residues" evidence="1">
    <location>
        <begin position="57"/>
        <end position="72"/>
    </location>
</feature>
<feature type="domain" description="ESF1 RRM" evidence="2">
    <location>
        <begin position="197"/>
        <end position="275"/>
    </location>
</feature>
<feature type="compositionally biased region" description="Basic and acidic residues" evidence="1">
    <location>
        <begin position="7"/>
        <end position="22"/>
    </location>
</feature>
<dbReference type="Proteomes" id="UP000198406">
    <property type="component" value="Unassembled WGS sequence"/>
</dbReference>
<feature type="region of interest" description="Disordered" evidence="1">
    <location>
        <begin position="258"/>
        <end position="348"/>
    </location>
</feature>
<feature type="compositionally biased region" description="Acidic residues" evidence="1">
    <location>
        <begin position="534"/>
        <end position="546"/>
    </location>
</feature>
<dbReference type="EMBL" id="BDSP01000235">
    <property type="protein sequence ID" value="GAX26066.1"/>
    <property type="molecule type" value="Genomic_DNA"/>
</dbReference>
<evidence type="ECO:0000313" key="3">
    <source>
        <dbReference type="EMBL" id="GAX26066.1"/>
    </source>
</evidence>